<dbReference type="Proteomes" id="UP000053676">
    <property type="component" value="Unassembled WGS sequence"/>
</dbReference>
<gene>
    <name evidence="1" type="ORF">NECAME_05464</name>
</gene>
<evidence type="ECO:0000313" key="2">
    <source>
        <dbReference type="Proteomes" id="UP000053676"/>
    </source>
</evidence>
<dbReference type="STRING" id="51031.W2SGL6"/>
<organism evidence="1 2">
    <name type="scientific">Necator americanus</name>
    <name type="common">Human hookworm</name>
    <dbReference type="NCBI Taxonomy" id="51031"/>
    <lineage>
        <taxon>Eukaryota</taxon>
        <taxon>Metazoa</taxon>
        <taxon>Ecdysozoa</taxon>
        <taxon>Nematoda</taxon>
        <taxon>Chromadorea</taxon>
        <taxon>Rhabditida</taxon>
        <taxon>Rhabditina</taxon>
        <taxon>Rhabditomorpha</taxon>
        <taxon>Strongyloidea</taxon>
        <taxon>Ancylostomatidae</taxon>
        <taxon>Bunostominae</taxon>
        <taxon>Necator</taxon>
    </lineage>
</organism>
<protein>
    <recommendedName>
        <fullName evidence="3">Ankyrin repeat protein</fullName>
    </recommendedName>
</protein>
<sequence>MKNISVMSEDECANDILYYAAEGSLVVRYILQNGKSPHGLAPFLVADKDGVTPIHIAACGNGKILQPL</sequence>
<keyword evidence="2" id="KW-1185">Reference proteome</keyword>
<accession>W2SGL6</accession>
<dbReference type="KEGG" id="nai:NECAME_05464"/>
<name>W2SGL6_NECAM</name>
<dbReference type="OrthoDB" id="1577640at2759"/>
<evidence type="ECO:0000313" key="1">
    <source>
        <dbReference type="EMBL" id="ETN68740.1"/>
    </source>
</evidence>
<dbReference type="AlphaFoldDB" id="W2SGL6"/>
<dbReference type="EMBL" id="KI669207">
    <property type="protein sequence ID" value="ETN68740.1"/>
    <property type="molecule type" value="Genomic_DNA"/>
</dbReference>
<reference evidence="2" key="1">
    <citation type="journal article" date="2014" name="Nat. Genet.">
        <title>Genome of the human hookworm Necator americanus.</title>
        <authorList>
            <person name="Tang Y.T."/>
            <person name="Gao X."/>
            <person name="Rosa B.A."/>
            <person name="Abubucker S."/>
            <person name="Hallsworth-Pepin K."/>
            <person name="Martin J."/>
            <person name="Tyagi R."/>
            <person name="Heizer E."/>
            <person name="Zhang X."/>
            <person name="Bhonagiri-Palsikar V."/>
            <person name="Minx P."/>
            <person name="Warren W.C."/>
            <person name="Wang Q."/>
            <person name="Zhan B."/>
            <person name="Hotez P.J."/>
            <person name="Sternberg P.W."/>
            <person name="Dougall A."/>
            <person name="Gaze S.T."/>
            <person name="Mulvenna J."/>
            <person name="Sotillo J."/>
            <person name="Ranganathan S."/>
            <person name="Rabelo E.M."/>
            <person name="Wilson R.K."/>
            <person name="Felgner P.L."/>
            <person name="Bethony J."/>
            <person name="Hawdon J.M."/>
            <person name="Gasser R.B."/>
            <person name="Loukas A."/>
            <person name="Mitreva M."/>
        </authorList>
    </citation>
    <scope>NUCLEOTIDE SEQUENCE [LARGE SCALE GENOMIC DNA]</scope>
</reference>
<evidence type="ECO:0008006" key="3">
    <source>
        <dbReference type="Google" id="ProtNLM"/>
    </source>
</evidence>
<proteinExistence type="predicted"/>